<dbReference type="PROSITE" id="PS51755">
    <property type="entry name" value="OMPR_PHOB"/>
    <property type="match status" value="1"/>
</dbReference>
<keyword evidence="5" id="KW-0804">Transcription</keyword>
<feature type="modified residue" description="4-aspartylphosphate" evidence="7">
    <location>
        <position position="420"/>
    </location>
</feature>
<keyword evidence="3" id="KW-0805">Transcription regulation</keyword>
<dbReference type="Pfam" id="PF00486">
    <property type="entry name" value="Trans_reg_C"/>
    <property type="match status" value="1"/>
</dbReference>
<accession>A0A1U7ILC0</accession>
<dbReference type="Pfam" id="PF00072">
    <property type="entry name" value="Response_reg"/>
    <property type="match status" value="3"/>
</dbReference>
<dbReference type="InterPro" id="IPR043128">
    <property type="entry name" value="Rev_trsase/Diguanyl_cyclase"/>
</dbReference>
<feature type="domain" description="Response regulatory" evidence="9">
    <location>
        <begin position="371"/>
        <end position="487"/>
    </location>
</feature>
<dbReference type="InterPro" id="IPR011006">
    <property type="entry name" value="CheY-like_superfamily"/>
</dbReference>
<feature type="domain" description="OmpR/PhoB-type" evidence="12">
    <location>
        <begin position="124"/>
        <end position="223"/>
    </location>
</feature>
<dbReference type="SMART" id="SM00267">
    <property type="entry name" value="GGDEF"/>
    <property type="match status" value="1"/>
</dbReference>
<dbReference type="SUPFAM" id="SSF47226">
    <property type="entry name" value="Histidine-containing phosphotransfer domain, HPT domain"/>
    <property type="match status" value="1"/>
</dbReference>
<feature type="domain" description="Response regulatory" evidence="9">
    <location>
        <begin position="496"/>
        <end position="612"/>
    </location>
</feature>
<sequence>MKILLVEDDETTVDVLAQELKTYHYTVETALDGQIGLELAQAYHYDLVVLDIMLPNLDGISICRQLRSQGSQIPILMLSGREGSSDRVIGLEAGADDYVVKPYELSELIARIQALLRRGNSTLTTVLTWEKLRLYPDAYQVTYEGTLLHLTPKEYSILELFLRNPQRIFSRSTILDHIWPSGEFPQEEAVSTQIKGLRQKLKTAGMNTNLIETVYGLGYRLKARPEDFPAARMSPEEQSHPTSVPLIDKLHAQAKVQAVLQEIRAKFLESWKAQIMVFEDAIVQLSTGNLTQELRSSAQAKAHTLIGSLGSFGLPKGSQVAQQIEQLLRLDSPGEKEAQQLQNLLDQLEQIVTSKPFTTESTVDVKIGSGRLLVVDDDEILTAQIKNEAIIWGFQVEVATNPTAARKSIFSHAPDIIVLDLSFPDTAEDGISLLAELVQITPKIPVLVLTARNQLSDRVEVARLGGNLFLEKPISPEEIIKAVAHELHRTQKPEAKILIVDDDRQVLKALSALLMPWGFQVKTLAEPRHFWQTLATTVPDLLILDVEMPGFSGIELCQVVRSEPRWSDLPVLFLSGHNDREIIHQVFTVGADDYVQKPIIEPELIARILNRLERTRILHRFTEIDKLTGTATRDKSIRDLGRLLRLAERQNQSLCLMILHLDHFKHINDRYGHEVGDLVLSLFGKRLKRFFRSEDIVARWSGEEFVLGLYGITREEGAKRLNDFLLTWCQQEFTDANNHTFRVTFSAGVADYSQDGTKLQELYRAADAALSQAKVMGRNCVLVSNPASACKF</sequence>
<proteinExistence type="predicted"/>
<evidence type="ECO:0000313" key="13">
    <source>
        <dbReference type="EMBL" id="OKH38074.1"/>
    </source>
</evidence>
<evidence type="ECO:0000259" key="9">
    <source>
        <dbReference type="PROSITE" id="PS50110"/>
    </source>
</evidence>
<dbReference type="CDD" id="cd17574">
    <property type="entry name" value="REC_OmpR"/>
    <property type="match status" value="1"/>
</dbReference>
<dbReference type="InterPro" id="IPR001789">
    <property type="entry name" value="Sig_transdc_resp-reg_receiver"/>
</dbReference>
<evidence type="ECO:0000256" key="5">
    <source>
        <dbReference type="ARBA" id="ARBA00023163"/>
    </source>
</evidence>
<feature type="modified residue" description="4-aspartylphosphate" evidence="7">
    <location>
        <position position="51"/>
    </location>
</feature>
<evidence type="ECO:0000313" key="14">
    <source>
        <dbReference type="Proteomes" id="UP000185860"/>
    </source>
</evidence>
<dbReference type="PANTHER" id="PTHR48111">
    <property type="entry name" value="REGULATOR OF RPOS"/>
    <property type="match status" value="1"/>
</dbReference>
<name>A0A1U7ILC0_9CYAN</name>
<dbReference type="FunFam" id="3.40.50.2300:FF:000001">
    <property type="entry name" value="DNA-binding response regulator PhoB"/>
    <property type="match status" value="1"/>
</dbReference>
<dbReference type="RefSeq" id="WP_073593513.1">
    <property type="nucleotide sequence ID" value="NZ_MRCE01000009.1"/>
</dbReference>
<dbReference type="Gene3D" id="6.10.250.690">
    <property type="match status" value="1"/>
</dbReference>
<dbReference type="PROSITE" id="PS50887">
    <property type="entry name" value="GGDEF"/>
    <property type="match status" value="1"/>
</dbReference>
<evidence type="ECO:0000259" key="12">
    <source>
        <dbReference type="PROSITE" id="PS51755"/>
    </source>
</evidence>
<dbReference type="InterPro" id="IPR008207">
    <property type="entry name" value="Sig_transdc_His_kin_Hpt_dom"/>
</dbReference>
<dbReference type="Gene3D" id="1.10.10.10">
    <property type="entry name" value="Winged helix-like DNA-binding domain superfamily/Winged helix DNA-binding domain"/>
    <property type="match status" value="1"/>
</dbReference>
<comment type="caution">
    <text evidence="13">The sequence shown here is derived from an EMBL/GenBank/DDBJ whole genome shotgun (WGS) entry which is preliminary data.</text>
</comment>
<dbReference type="GO" id="GO:0000976">
    <property type="term" value="F:transcription cis-regulatory region binding"/>
    <property type="evidence" value="ECO:0007669"/>
    <property type="project" value="TreeGrafter"/>
</dbReference>
<dbReference type="Gene3D" id="1.20.120.160">
    <property type="entry name" value="HPT domain"/>
    <property type="match status" value="1"/>
</dbReference>
<dbReference type="GO" id="GO:0005829">
    <property type="term" value="C:cytosol"/>
    <property type="evidence" value="ECO:0007669"/>
    <property type="project" value="TreeGrafter"/>
</dbReference>
<feature type="domain" description="GGDEF" evidence="10">
    <location>
        <begin position="652"/>
        <end position="786"/>
    </location>
</feature>
<dbReference type="Pfam" id="PF01627">
    <property type="entry name" value="Hpt"/>
    <property type="match status" value="1"/>
</dbReference>
<dbReference type="SMART" id="SM00448">
    <property type="entry name" value="REC"/>
    <property type="match status" value="3"/>
</dbReference>
<feature type="DNA-binding region" description="OmpR/PhoB-type" evidence="8">
    <location>
        <begin position="124"/>
        <end position="223"/>
    </location>
</feature>
<keyword evidence="2" id="KW-0902">Two-component regulatory system</keyword>
<organism evidence="13 14">
    <name type="scientific">[Phormidium ambiguum] IAM M-71</name>
    <dbReference type="NCBI Taxonomy" id="454136"/>
    <lineage>
        <taxon>Bacteria</taxon>
        <taxon>Bacillati</taxon>
        <taxon>Cyanobacteriota</taxon>
        <taxon>Cyanophyceae</taxon>
        <taxon>Oscillatoriophycideae</taxon>
        <taxon>Aerosakkonematales</taxon>
        <taxon>Aerosakkonemataceae</taxon>
        <taxon>Floridanema</taxon>
    </lineage>
</organism>
<evidence type="ECO:0000259" key="11">
    <source>
        <dbReference type="PROSITE" id="PS50894"/>
    </source>
</evidence>
<dbReference type="Proteomes" id="UP000185860">
    <property type="component" value="Unassembled WGS sequence"/>
</dbReference>
<evidence type="ECO:0000256" key="3">
    <source>
        <dbReference type="ARBA" id="ARBA00023015"/>
    </source>
</evidence>
<dbReference type="STRING" id="454136.NIES2119_10965"/>
<dbReference type="InterPro" id="IPR036641">
    <property type="entry name" value="HPT_dom_sf"/>
</dbReference>
<dbReference type="OrthoDB" id="442759at2"/>
<evidence type="ECO:0000256" key="6">
    <source>
        <dbReference type="PROSITE-ProRule" id="PRU00110"/>
    </source>
</evidence>
<feature type="modified residue" description="4-aspartylphosphate" evidence="7">
    <location>
        <position position="545"/>
    </location>
</feature>
<dbReference type="GO" id="GO:0006355">
    <property type="term" value="P:regulation of DNA-templated transcription"/>
    <property type="evidence" value="ECO:0007669"/>
    <property type="project" value="InterPro"/>
</dbReference>
<evidence type="ECO:0000256" key="4">
    <source>
        <dbReference type="ARBA" id="ARBA00023125"/>
    </source>
</evidence>
<dbReference type="GO" id="GO:0000156">
    <property type="term" value="F:phosphorelay response regulator activity"/>
    <property type="evidence" value="ECO:0007669"/>
    <property type="project" value="TreeGrafter"/>
</dbReference>
<evidence type="ECO:0000256" key="2">
    <source>
        <dbReference type="ARBA" id="ARBA00023012"/>
    </source>
</evidence>
<feature type="domain" description="HPt" evidence="11">
    <location>
        <begin position="256"/>
        <end position="362"/>
    </location>
</feature>
<reference evidence="13 14" key="1">
    <citation type="submission" date="2016-11" db="EMBL/GenBank/DDBJ databases">
        <title>Draft Genome Sequences of Nine Cyanobacterial Strains from Diverse Habitats.</title>
        <authorList>
            <person name="Zhu T."/>
            <person name="Hou S."/>
            <person name="Lu X."/>
            <person name="Hess W.R."/>
        </authorList>
    </citation>
    <scope>NUCLEOTIDE SEQUENCE [LARGE SCALE GENOMIC DNA]</scope>
    <source>
        <strain evidence="13 14">IAM M-71</strain>
    </source>
</reference>
<dbReference type="InterPro" id="IPR039420">
    <property type="entry name" value="WalR-like"/>
</dbReference>
<keyword evidence="1 7" id="KW-0597">Phosphoprotein</keyword>
<dbReference type="Gene3D" id="3.40.50.2300">
    <property type="match status" value="3"/>
</dbReference>
<evidence type="ECO:0000256" key="1">
    <source>
        <dbReference type="ARBA" id="ARBA00022553"/>
    </source>
</evidence>
<feature type="modified residue" description="Phosphohistidine" evidence="6">
    <location>
        <position position="303"/>
    </location>
</feature>
<dbReference type="PROSITE" id="PS50894">
    <property type="entry name" value="HPT"/>
    <property type="match status" value="1"/>
</dbReference>
<dbReference type="InterPro" id="IPR029787">
    <property type="entry name" value="Nucleotide_cyclase"/>
</dbReference>
<dbReference type="CDD" id="cd00383">
    <property type="entry name" value="trans_reg_C"/>
    <property type="match status" value="1"/>
</dbReference>
<gene>
    <name evidence="13" type="ORF">NIES2119_10965</name>
</gene>
<dbReference type="GO" id="GO:0032993">
    <property type="term" value="C:protein-DNA complex"/>
    <property type="evidence" value="ECO:0007669"/>
    <property type="project" value="TreeGrafter"/>
</dbReference>
<protein>
    <submittedName>
        <fullName evidence="13">Multi-component transcriptional regulator</fullName>
    </submittedName>
</protein>
<dbReference type="EMBL" id="MRCE01000009">
    <property type="protein sequence ID" value="OKH38074.1"/>
    <property type="molecule type" value="Genomic_DNA"/>
</dbReference>
<dbReference type="PROSITE" id="PS50110">
    <property type="entry name" value="RESPONSE_REGULATORY"/>
    <property type="match status" value="3"/>
</dbReference>
<dbReference type="NCBIfam" id="TIGR00254">
    <property type="entry name" value="GGDEF"/>
    <property type="match status" value="1"/>
</dbReference>
<evidence type="ECO:0000259" key="10">
    <source>
        <dbReference type="PROSITE" id="PS50887"/>
    </source>
</evidence>
<dbReference type="SMART" id="SM00862">
    <property type="entry name" value="Trans_reg_C"/>
    <property type="match status" value="1"/>
</dbReference>
<evidence type="ECO:0000256" key="7">
    <source>
        <dbReference type="PROSITE-ProRule" id="PRU00169"/>
    </source>
</evidence>
<dbReference type="InterPro" id="IPR036388">
    <property type="entry name" value="WH-like_DNA-bd_sf"/>
</dbReference>
<dbReference type="InterPro" id="IPR000160">
    <property type="entry name" value="GGDEF_dom"/>
</dbReference>
<dbReference type="PANTHER" id="PTHR48111:SF15">
    <property type="entry name" value="OMPR SUBFAMILY"/>
    <property type="match status" value="1"/>
</dbReference>
<dbReference type="AlphaFoldDB" id="A0A1U7ILC0"/>
<dbReference type="CDD" id="cd00156">
    <property type="entry name" value="REC"/>
    <property type="match status" value="2"/>
</dbReference>
<keyword evidence="4 8" id="KW-0238">DNA-binding</keyword>
<evidence type="ECO:0000256" key="8">
    <source>
        <dbReference type="PROSITE-ProRule" id="PRU01091"/>
    </source>
</evidence>
<dbReference type="InterPro" id="IPR001867">
    <property type="entry name" value="OmpR/PhoB-type_DNA-bd"/>
</dbReference>
<dbReference type="Gene3D" id="3.30.70.270">
    <property type="match status" value="1"/>
</dbReference>
<dbReference type="SUPFAM" id="SSF55073">
    <property type="entry name" value="Nucleotide cyclase"/>
    <property type="match status" value="1"/>
</dbReference>
<feature type="domain" description="Response regulatory" evidence="9">
    <location>
        <begin position="2"/>
        <end position="116"/>
    </location>
</feature>
<dbReference type="CDD" id="cd01949">
    <property type="entry name" value="GGDEF"/>
    <property type="match status" value="1"/>
</dbReference>
<dbReference type="Pfam" id="PF00990">
    <property type="entry name" value="GGDEF"/>
    <property type="match status" value="1"/>
</dbReference>
<dbReference type="SUPFAM" id="SSF52172">
    <property type="entry name" value="CheY-like"/>
    <property type="match status" value="3"/>
</dbReference>